<organism evidence="2 3">
    <name type="scientific">Blyttiomyces helicus</name>
    <dbReference type="NCBI Taxonomy" id="388810"/>
    <lineage>
        <taxon>Eukaryota</taxon>
        <taxon>Fungi</taxon>
        <taxon>Fungi incertae sedis</taxon>
        <taxon>Chytridiomycota</taxon>
        <taxon>Chytridiomycota incertae sedis</taxon>
        <taxon>Chytridiomycetes</taxon>
        <taxon>Chytridiomycetes incertae sedis</taxon>
        <taxon>Blyttiomyces</taxon>
    </lineage>
</organism>
<dbReference type="Proteomes" id="UP000269721">
    <property type="component" value="Unassembled WGS sequence"/>
</dbReference>
<evidence type="ECO:0000313" key="2">
    <source>
        <dbReference type="EMBL" id="RKO91626.1"/>
    </source>
</evidence>
<evidence type="ECO:0000313" key="3">
    <source>
        <dbReference type="Proteomes" id="UP000269721"/>
    </source>
</evidence>
<name>A0A4P9WLT4_9FUNG</name>
<proteinExistence type="predicted"/>
<dbReference type="EMBL" id="KZ994979">
    <property type="protein sequence ID" value="RKO91626.1"/>
    <property type="molecule type" value="Genomic_DNA"/>
</dbReference>
<accession>A0A4P9WLT4</accession>
<keyword evidence="3" id="KW-1185">Reference proteome</keyword>
<reference evidence="3" key="1">
    <citation type="journal article" date="2018" name="Nat. Microbiol.">
        <title>Leveraging single-cell genomics to expand the fungal tree of life.</title>
        <authorList>
            <person name="Ahrendt S.R."/>
            <person name="Quandt C.A."/>
            <person name="Ciobanu D."/>
            <person name="Clum A."/>
            <person name="Salamov A."/>
            <person name="Andreopoulos B."/>
            <person name="Cheng J.F."/>
            <person name="Woyke T."/>
            <person name="Pelin A."/>
            <person name="Henrissat B."/>
            <person name="Reynolds N.K."/>
            <person name="Benny G.L."/>
            <person name="Smith M.E."/>
            <person name="James T.Y."/>
            <person name="Grigoriev I.V."/>
        </authorList>
    </citation>
    <scope>NUCLEOTIDE SEQUENCE [LARGE SCALE GENOMIC DNA]</scope>
</reference>
<feature type="region of interest" description="Disordered" evidence="1">
    <location>
        <begin position="112"/>
        <end position="136"/>
    </location>
</feature>
<sequence length="148" mass="16907">MTMNDKQDIAIDINDMTIVEDLITKLYLTIELKDLLINIPINGKDTNTFLNILVYSSTTFVKATIDYMNVKTTSIKPIVISTSNIKSNNDLNTSSPDNHAHRHYQVVNRPVDCQEGHPHRGHHGFQQQEDRGHHCTHDRQQVIQCNSD</sequence>
<dbReference type="AlphaFoldDB" id="A0A4P9WLT4"/>
<gene>
    <name evidence="2" type="ORF">BDK51DRAFT_30476</name>
</gene>
<protein>
    <submittedName>
        <fullName evidence="2">Uncharacterized protein</fullName>
    </submittedName>
</protein>
<evidence type="ECO:0000256" key="1">
    <source>
        <dbReference type="SAM" id="MobiDB-lite"/>
    </source>
</evidence>